<organism evidence="4 5">
    <name type="scientific">Candidatus Marimicrobium litorale</name>
    <dbReference type="NCBI Taxonomy" id="2518991"/>
    <lineage>
        <taxon>Bacteria</taxon>
        <taxon>Pseudomonadati</taxon>
        <taxon>Pseudomonadota</taxon>
        <taxon>Gammaproteobacteria</taxon>
        <taxon>Cellvibrionales</taxon>
        <taxon>Halieaceae</taxon>
        <taxon>Marimicrobium</taxon>
    </lineage>
</organism>
<dbReference type="PANTHER" id="PTHR48081:SF33">
    <property type="entry name" value="KYNURENINE FORMAMIDASE"/>
    <property type="match status" value="1"/>
</dbReference>
<gene>
    <name evidence="4" type="ORF">EYC82_12350</name>
</gene>
<dbReference type="Pfam" id="PF20434">
    <property type="entry name" value="BD-FAE"/>
    <property type="match status" value="1"/>
</dbReference>
<keyword evidence="5" id="KW-1185">Reference proteome</keyword>
<reference evidence="4" key="1">
    <citation type="submission" date="2019-02" db="EMBL/GenBank/DDBJ databases">
        <authorList>
            <person name="Li S.-H."/>
        </authorList>
    </citation>
    <scope>NUCLEOTIDE SEQUENCE</scope>
    <source>
        <strain evidence="4">IMCC11814</strain>
    </source>
</reference>
<evidence type="ECO:0000259" key="3">
    <source>
        <dbReference type="Pfam" id="PF20434"/>
    </source>
</evidence>
<dbReference type="EMBL" id="SHNO01000001">
    <property type="protein sequence ID" value="MCX2978148.1"/>
    <property type="molecule type" value="Genomic_DNA"/>
</dbReference>
<feature type="domain" description="BD-FAE-like" evidence="3">
    <location>
        <begin position="160"/>
        <end position="366"/>
    </location>
</feature>
<feature type="transmembrane region" description="Helical" evidence="2">
    <location>
        <begin position="35"/>
        <end position="64"/>
    </location>
</feature>
<dbReference type="InterPro" id="IPR049492">
    <property type="entry name" value="BD-FAE-like_dom"/>
</dbReference>
<dbReference type="GO" id="GO:0016787">
    <property type="term" value="F:hydrolase activity"/>
    <property type="evidence" value="ECO:0007669"/>
    <property type="project" value="UniProtKB-KW"/>
</dbReference>
<keyword evidence="1 4" id="KW-0378">Hydrolase</keyword>
<protein>
    <submittedName>
        <fullName evidence="4">Alpha/beta hydrolase</fullName>
    </submittedName>
</protein>
<dbReference type="RefSeq" id="WP_279249848.1">
    <property type="nucleotide sequence ID" value="NZ_SHNO01000001.1"/>
</dbReference>
<keyword evidence="2" id="KW-1133">Transmembrane helix</keyword>
<comment type="caution">
    <text evidence="4">The sequence shown here is derived from an EMBL/GenBank/DDBJ whole genome shotgun (WGS) entry which is preliminary data.</text>
</comment>
<keyword evidence="2" id="KW-0472">Membrane</keyword>
<dbReference type="PANTHER" id="PTHR48081">
    <property type="entry name" value="AB HYDROLASE SUPERFAMILY PROTEIN C4A8.06C"/>
    <property type="match status" value="1"/>
</dbReference>
<sequence>MSLAGIYLFLALFSAFSTFAAIVQARKIFYLTPVYFLCAWLCGELALLHIIWQVALTAVVAFFGGLSDPLVQTGLWVFAASWLGMVYLHCQALDTAGRLRPALGKGLGEDYRQDIPQERRQHLSDTISSSNWLRPFHFSRSGVQEHNNIAYGDAGKRNLLDIYQPQEEREGGFPVLLQVHGGAWIIGEKEQQGKPLMYHMAQRGWICVAINYRLSPKAVFPDHIIDVKKAIAWIRQNIHEYGGNPDFIAITGGSAGGHLSSLASLTPNRREWQPGFEDIDTTVQAAVPIYGVYDFLDRNNIRSGMSMESLLSDKVMQCTPTEKREAWEAASPISHVSDEAPPMFVIQGTHDSLVWVEEARAFVSALKAATRESVVYAELPGAQHAFEIFHSVRTEHTVNGVADFLEWSHARWLSPE</sequence>
<dbReference type="InterPro" id="IPR050300">
    <property type="entry name" value="GDXG_lipolytic_enzyme"/>
</dbReference>
<dbReference type="Gene3D" id="3.40.50.1820">
    <property type="entry name" value="alpha/beta hydrolase"/>
    <property type="match status" value="1"/>
</dbReference>
<feature type="transmembrane region" description="Helical" evidence="2">
    <location>
        <begin position="70"/>
        <end position="90"/>
    </location>
</feature>
<dbReference type="InterPro" id="IPR029058">
    <property type="entry name" value="AB_hydrolase_fold"/>
</dbReference>
<dbReference type="Proteomes" id="UP001143304">
    <property type="component" value="Unassembled WGS sequence"/>
</dbReference>
<evidence type="ECO:0000256" key="1">
    <source>
        <dbReference type="ARBA" id="ARBA00022801"/>
    </source>
</evidence>
<proteinExistence type="predicted"/>
<evidence type="ECO:0000313" key="4">
    <source>
        <dbReference type="EMBL" id="MCX2978148.1"/>
    </source>
</evidence>
<accession>A0ABT3T794</accession>
<dbReference type="SUPFAM" id="SSF53474">
    <property type="entry name" value="alpha/beta-Hydrolases"/>
    <property type="match status" value="1"/>
</dbReference>
<evidence type="ECO:0000256" key="2">
    <source>
        <dbReference type="SAM" id="Phobius"/>
    </source>
</evidence>
<evidence type="ECO:0000313" key="5">
    <source>
        <dbReference type="Proteomes" id="UP001143304"/>
    </source>
</evidence>
<feature type="transmembrane region" description="Helical" evidence="2">
    <location>
        <begin position="6"/>
        <end position="23"/>
    </location>
</feature>
<name>A0ABT3T794_9GAMM</name>
<keyword evidence="2" id="KW-0812">Transmembrane</keyword>